<dbReference type="EMBL" id="JACHMO010000001">
    <property type="protein sequence ID" value="MBB5807047.1"/>
    <property type="molecule type" value="Genomic_DNA"/>
</dbReference>
<evidence type="ECO:0000259" key="1">
    <source>
        <dbReference type="Pfam" id="PF12307"/>
    </source>
</evidence>
<accession>A0A7W9HRA5</accession>
<dbReference type="Proteomes" id="UP000552097">
    <property type="component" value="Unassembled WGS sequence"/>
</dbReference>
<protein>
    <recommendedName>
        <fullName evidence="1">DUF3631 domain-containing protein</fullName>
    </recommendedName>
</protein>
<feature type="domain" description="DUF3631" evidence="1">
    <location>
        <begin position="184"/>
        <end position="373"/>
    </location>
</feature>
<comment type="caution">
    <text evidence="2">The sequence shown here is derived from an EMBL/GenBank/DDBJ whole genome shotgun (WGS) entry which is preliminary data.</text>
</comment>
<keyword evidence="3" id="KW-1185">Reference proteome</keyword>
<organism evidence="2 3">
    <name type="scientific">Saccharothrix ecbatanensis</name>
    <dbReference type="NCBI Taxonomy" id="1105145"/>
    <lineage>
        <taxon>Bacteria</taxon>
        <taxon>Bacillati</taxon>
        <taxon>Actinomycetota</taxon>
        <taxon>Actinomycetes</taxon>
        <taxon>Pseudonocardiales</taxon>
        <taxon>Pseudonocardiaceae</taxon>
        <taxon>Saccharothrix</taxon>
    </lineage>
</organism>
<sequence>MTAALRAVPTAPPLPGHVILDQVRDFVARFSAFPHEHCAPMLALWYAHTWVADAFYITPRLILSSPEPGSGKTRVLEIAQHLTREPEMTAGGSAAALVRMVAAGPITVLMDEVDTIFGAGGGGNEDVRQMLNLGYKRTATVPKTKGDPATGFTVERLPIFAPTALAGLAGRMPDTITTRAITIHLRRRRHDEKVESYREAKVIRQAEPIRDALSTWATGIGERLVDAEPQMPPGVDDRPAEIWEPLLAIAEEAGGHWPTTARAACSHFVFDQKTTPSLGVRLLADLRTLFTADGTDRMHSAEIVARLRAIDDGPWSDVNGKPLDAQRLAKELSLYQVAPLTFKHNGMNAKGYVAYPTFTQVEQVGLADAWSRYLPAEIPGGAE</sequence>
<dbReference type="RefSeq" id="WP_184927029.1">
    <property type="nucleotide sequence ID" value="NZ_JACHMO010000001.1"/>
</dbReference>
<dbReference type="Pfam" id="PF12307">
    <property type="entry name" value="DUF3631"/>
    <property type="match status" value="1"/>
</dbReference>
<gene>
    <name evidence="2" type="ORF">F4560_006815</name>
</gene>
<name>A0A7W9HRA5_9PSEU</name>
<evidence type="ECO:0000313" key="2">
    <source>
        <dbReference type="EMBL" id="MBB5807047.1"/>
    </source>
</evidence>
<dbReference type="InterPro" id="IPR022081">
    <property type="entry name" value="DUF3631"/>
</dbReference>
<reference evidence="2 3" key="1">
    <citation type="submission" date="2020-08" db="EMBL/GenBank/DDBJ databases">
        <title>Sequencing the genomes of 1000 actinobacteria strains.</title>
        <authorList>
            <person name="Klenk H.-P."/>
        </authorList>
    </citation>
    <scope>NUCLEOTIDE SEQUENCE [LARGE SCALE GENOMIC DNA]</scope>
    <source>
        <strain evidence="2 3">DSM 45486</strain>
    </source>
</reference>
<evidence type="ECO:0000313" key="3">
    <source>
        <dbReference type="Proteomes" id="UP000552097"/>
    </source>
</evidence>
<proteinExistence type="predicted"/>
<dbReference type="AlphaFoldDB" id="A0A7W9HRA5"/>